<gene>
    <name evidence="2" type="ORF">EDS130_LOCUS5889</name>
    <name evidence="1" type="ORF">XAT740_LOCUS2747</name>
</gene>
<proteinExistence type="predicted"/>
<dbReference type="AlphaFoldDB" id="A0A813SKF5"/>
<evidence type="ECO:0000313" key="1">
    <source>
        <dbReference type="EMBL" id="CAF0796382.1"/>
    </source>
</evidence>
<sequence length="305" mass="35383">MACEHTPMFEESFLSMDLFDIDIPLDLDLIFFPFDISSEDQDPMLFDEILSKCDSDTEQKDTLSHMAIEQKPIQLDCKPQHQISLSFINPPESFYHVRYLSEIANLTLDDDSVDTKGRMKKNVSGRYLKGTHGRHITVTLPTILSEHSNLYIRVTRLTVPYQNRSFIHPYPLLYTYKKKKKKNKSKMQCSDVILANSSIYFRINKEELYSHSKSFSHLILTRLKQCHLKHINSLIAFDDSELSYPFEGANAKSKIALYQLKKSQLDFRLVIKSEQPDTFSNTDIFCRSNELLEEEGVECKKSSTL</sequence>
<evidence type="ECO:0000313" key="3">
    <source>
        <dbReference type="Proteomes" id="UP000663828"/>
    </source>
</evidence>
<keyword evidence="3" id="KW-1185">Reference proteome</keyword>
<dbReference type="OrthoDB" id="10008657at2759"/>
<dbReference type="EMBL" id="CAJNOR010000100">
    <property type="protein sequence ID" value="CAF0796382.1"/>
    <property type="molecule type" value="Genomic_DNA"/>
</dbReference>
<protein>
    <submittedName>
        <fullName evidence="1">Uncharacterized protein</fullName>
    </submittedName>
</protein>
<comment type="caution">
    <text evidence="1">The sequence shown here is derived from an EMBL/GenBank/DDBJ whole genome shotgun (WGS) entry which is preliminary data.</text>
</comment>
<accession>A0A813SKF5</accession>
<dbReference type="EMBL" id="CAJNOJ010000016">
    <property type="protein sequence ID" value="CAF0821699.1"/>
    <property type="molecule type" value="Genomic_DNA"/>
</dbReference>
<dbReference type="Proteomes" id="UP000663828">
    <property type="component" value="Unassembled WGS sequence"/>
</dbReference>
<organism evidence="1 3">
    <name type="scientific">Adineta ricciae</name>
    <name type="common">Rotifer</name>
    <dbReference type="NCBI Taxonomy" id="249248"/>
    <lineage>
        <taxon>Eukaryota</taxon>
        <taxon>Metazoa</taxon>
        <taxon>Spiralia</taxon>
        <taxon>Gnathifera</taxon>
        <taxon>Rotifera</taxon>
        <taxon>Eurotatoria</taxon>
        <taxon>Bdelloidea</taxon>
        <taxon>Adinetida</taxon>
        <taxon>Adinetidae</taxon>
        <taxon>Adineta</taxon>
    </lineage>
</organism>
<name>A0A813SKF5_ADIRI</name>
<dbReference type="Proteomes" id="UP000663852">
    <property type="component" value="Unassembled WGS sequence"/>
</dbReference>
<reference evidence="1" key="1">
    <citation type="submission" date="2021-02" db="EMBL/GenBank/DDBJ databases">
        <authorList>
            <person name="Nowell W R."/>
        </authorList>
    </citation>
    <scope>NUCLEOTIDE SEQUENCE</scope>
</reference>
<evidence type="ECO:0000313" key="2">
    <source>
        <dbReference type="EMBL" id="CAF0821699.1"/>
    </source>
</evidence>